<dbReference type="InterPro" id="IPR010331">
    <property type="entry name" value="ExoD"/>
</dbReference>
<dbReference type="PIRSF" id="PIRSF033239">
    <property type="entry name" value="ExoD"/>
    <property type="match status" value="1"/>
</dbReference>
<feature type="transmembrane region" description="Helical" evidence="1">
    <location>
        <begin position="188"/>
        <end position="211"/>
    </location>
</feature>
<dbReference type="AlphaFoldDB" id="A0A7X6DS62"/>
<accession>A0A7X6DS62</accession>
<organism evidence="2 3">
    <name type="scientific">Candidatus Manganitrophus noduliformans</name>
    <dbReference type="NCBI Taxonomy" id="2606439"/>
    <lineage>
        <taxon>Bacteria</taxon>
        <taxon>Pseudomonadati</taxon>
        <taxon>Nitrospirota</taxon>
        <taxon>Nitrospiria</taxon>
        <taxon>Candidatus Troglogloeales</taxon>
        <taxon>Candidatus Manganitrophaceae</taxon>
        <taxon>Candidatus Manganitrophus</taxon>
    </lineage>
</organism>
<feature type="transmembrane region" description="Helical" evidence="1">
    <location>
        <begin position="50"/>
        <end position="67"/>
    </location>
</feature>
<dbReference type="EMBL" id="VTOW01000003">
    <property type="protein sequence ID" value="NKE72345.1"/>
    <property type="molecule type" value="Genomic_DNA"/>
</dbReference>
<proteinExistence type="predicted"/>
<feature type="transmembrane region" description="Helical" evidence="1">
    <location>
        <begin position="144"/>
        <end position="168"/>
    </location>
</feature>
<evidence type="ECO:0000313" key="2">
    <source>
        <dbReference type="EMBL" id="NKE72345.1"/>
    </source>
</evidence>
<keyword evidence="1" id="KW-1133">Transmembrane helix</keyword>
<keyword evidence="3" id="KW-1185">Reference proteome</keyword>
<feature type="transmembrane region" description="Helical" evidence="1">
    <location>
        <begin position="73"/>
        <end position="93"/>
    </location>
</feature>
<gene>
    <name evidence="2" type="ORF">MNODULE_16465</name>
</gene>
<dbReference type="Proteomes" id="UP000534783">
    <property type="component" value="Unassembled WGS sequence"/>
</dbReference>
<dbReference type="PANTHER" id="PTHR41795:SF1">
    <property type="entry name" value="EXOPOLYSACCHARIDE SYNTHESIS PROTEIN"/>
    <property type="match status" value="1"/>
</dbReference>
<keyword evidence="1" id="KW-0812">Transmembrane</keyword>
<dbReference type="Pfam" id="PF06055">
    <property type="entry name" value="ExoD"/>
    <property type="match status" value="1"/>
</dbReference>
<dbReference type="PANTHER" id="PTHR41795">
    <property type="entry name" value="EXOPOLYSACCHARIDE SYNTHESIS PROTEIN"/>
    <property type="match status" value="1"/>
</dbReference>
<name>A0A7X6DS62_9BACT</name>
<keyword evidence="1" id="KW-0472">Membrane</keyword>
<evidence type="ECO:0000256" key="1">
    <source>
        <dbReference type="SAM" id="Phobius"/>
    </source>
</evidence>
<sequence>METIKKEHAERRVGGMRAERIRPTRLSEDLRRILDQANGKGVTIGKIIEILHGRGFDVLIIILVLPFCTPIPLPGLSTPFGLILMFFGLRIALRQRPWLPKRLLNMEIPYPTLTKVIKGALAVSTRLEKVLHPRFRFFKDWPSFNFLNGLAILLSGLVLSLPLPIPFTNTIPAWSILLIAAGMMENDGAVIVTGYLMAGMTWVYLASLVWVGKAGLTWMGF</sequence>
<protein>
    <submittedName>
        <fullName evidence="2">Exopolysaccharide biosynthesis protein</fullName>
    </submittedName>
</protein>
<reference evidence="2 3" key="1">
    <citation type="journal article" date="2020" name="Nature">
        <title>Bacterial chemolithoautotrophy via manganese oxidation.</title>
        <authorList>
            <person name="Yu H."/>
            <person name="Leadbetter J.R."/>
        </authorList>
    </citation>
    <scope>NUCLEOTIDE SEQUENCE [LARGE SCALE GENOMIC DNA]</scope>
    <source>
        <strain evidence="2 3">Mn-1</strain>
    </source>
</reference>
<evidence type="ECO:0000313" key="3">
    <source>
        <dbReference type="Proteomes" id="UP000534783"/>
    </source>
</evidence>
<comment type="caution">
    <text evidence="2">The sequence shown here is derived from an EMBL/GenBank/DDBJ whole genome shotgun (WGS) entry which is preliminary data.</text>
</comment>